<feature type="compositionally biased region" description="Gly residues" evidence="1">
    <location>
        <begin position="1"/>
        <end position="10"/>
    </location>
</feature>
<comment type="caution">
    <text evidence="2">The sequence shown here is derived from an EMBL/GenBank/DDBJ whole genome shotgun (WGS) entry which is preliminary data.</text>
</comment>
<dbReference type="AlphaFoldDB" id="A0A1Y2I1S0"/>
<evidence type="ECO:0000313" key="2">
    <source>
        <dbReference type="EMBL" id="ORZ40816.1"/>
    </source>
</evidence>
<accession>A0A1Y2I1S0</accession>
<keyword evidence="3" id="KW-1185">Reference proteome</keyword>
<name>A0A1Y2I1S0_9FUNG</name>
<proteinExistence type="predicted"/>
<evidence type="ECO:0000256" key="1">
    <source>
        <dbReference type="SAM" id="MobiDB-lite"/>
    </source>
</evidence>
<feature type="compositionally biased region" description="Basic residues" evidence="1">
    <location>
        <begin position="25"/>
        <end position="35"/>
    </location>
</feature>
<reference evidence="2 3" key="1">
    <citation type="submission" date="2016-07" db="EMBL/GenBank/DDBJ databases">
        <title>Pervasive Adenine N6-methylation of Active Genes in Fungi.</title>
        <authorList>
            <consortium name="DOE Joint Genome Institute"/>
            <person name="Mondo S.J."/>
            <person name="Dannebaum R.O."/>
            <person name="Kuo R.C."/>
            <person name="Labutti K."/>
            <person name="Haridas S."/>
            <person name="Kuo A."/>
            <person name="Salamov A."/>
            <person name="Ahrendt S.R."/>
            <person name="Lipzen A."/>
            <person name="Sullivan W."/>
            <person name="Andreopoulos W.B."/>
            <person name="Clum A."/>
            <person name="Lindquist E."/>
            <person name="Daum C."/>
            <person name="Ramamoorthy G.K."/>
            <person name="Gryganskyi A."/>
            <person name="Culley D."/>
            <person name="Magnuson J.K."/>
            <person name="James T.Y."/>
            <person name="O'Malley M.A."/>
            <person name="Stajich J.E."/>
            <person name="Spatafora J.W."/>
            <person name="Visel A."/>
            <person name="Grigoriev I.V."/>
        </authorList>
    </citation>
    <scope>NUCLEOTIDE SEQUENCE [LARGE SCALE GENOMIC DNA]</scope>
    <source>
        <strain evidence="2 3">PL171</strain>
    </source>
</reference>
<sequence length="53" mass="5729">MPTLGAGGVPGRAPSNTDATAHPLAPHRHSTRHSPRPQPRDFPRAPRHPRCAH</sequence>
<feature type="non-terminal residue" evidence="2">
    <location>
        <position position="1"/>
    </location>
</feature>
<feature type="region of interest" description="Disordered" evidence="1">
    <location>
        <begin position="1"/>
        <end position="53"/>
    </location>
</feature>
<evidence type="ECO:0000313" key="3">
    <source>
        <dbReference type="Proteomes" id="UP000193411"/>
    </source>
</evidence>
<dbReference type="Proteomes" id="UP000193411">
    <property type="component" value="Unassembled WGS sequence"/>
</dbReference>
<protein>
    <submittedName>
        <fullName evidence="2">Uncharacterized protein</fullName>
    </submittedName>
</protein>
<dbReference type="EMBL" id="MCFL01000002">
    <property type="protein sequence ID" value="ORZ40816.1"/>
    <property type="molecule type" value="Genomic_DNA"/>
</dbReference>
<organism evidence="2 3">
    <name type="scientific">Catenaria anguillulae PL171</name>
    <dbReference type="NCBI Taxonomy" id="765915"/>
    <lineage>
        <taxon>Eukaryota</taxon>
        <taxon>Fungi</taxon>
        <taxon>Fungi incertae sedis</taxon>
        <taxon>Blastocladiomycota</taxon>
        <taxon>Blastocladiomycetes</taxon>
        <taxon>Blastocladiales</taxon>
        <taxon>Catenariaceae</taxon>
        <taxon>Catenaria</taxon>
    </lineage>
</organism>
<gene>
    <name evidence="2" type="ORF">BCR44DRAFT_1423848</name>
</gene>